<dbReference type="PANTHER" id="PTHR19211">
    <property type="entry name" value="ATP-BINDING TRANSPORT PROTEIN-RELATED"/>
    <property type="match status" value="1"/>
</dbReference>
<dbReference type="PROSITE" id="PS50893">
    <property type="entry name" value="ABC_TRANSPORTER_2"/>
    <property type="match status" value="2"/>
</dbReference>
<dbReference type="Gene3D" id="3.40.50.300">
    <property type="entry name" value="P-loop containing nucleotide triphosphate hydrolases"/>
    <property type="match status" value="2"/>
</dbReference>
<evidence type="ECO:0000313" key="6">
    <source>
        <dbReference type="Proteomes" id="UP000589552"/>
    </source>
</evidence>
<evidence type="ECO:0000256" key="2">
    <source>
        <dbReference type="ARBA" id="ARBA00022741"/>
    </source>
</evidence>
<sequence length="544" mass="58973">MSTSTTSTPITPAITLADVSFSWPDGAEILHPTDAVIGVGRTGLIGDNGAGKSTLIRLILGDLVPTAGTITCTGDVAYLPQQLILDAETTVAQLLGIEGKLDALTAIERGDAAPEHFEVIGDDWDIGPRARALLDSAGLAGIGLTRAVGTLSGGEVVLTALIGIKLSGASIAILDEPTNNLDRQARLRLGDIVDGWKGTLVVVSHDTELLDRMDSIAELRNHTISVFGGSYGEYREHLAREQAAAEQAVRTAEQALIAEKRQRIEAETKLARRKSYAKTDYRNKRRPKIIMNLRRSEAQVSAGKLRGEHQRAVEGAERTLKAREARVRRQESIRIDLPDPDVPAGRRILEWRAADGPAHLMFGPERVALTGRNGAGKTRLLETLWQPESETFPRLVPHTNRIGYLPQRLDHLNESVTVVECVRQAVPSADPQRVRANLARFLFTGDDVGKRVSALSGGERFRVSLARLLLAEPAHQLLVLDEPTNNLDLNSIDEVVSALAAYRGAVVVVSHDYAFLRRLGIDTWLHLDDGGALTVVDESADEGA</sequence>
<dbReference type="Pfam" id="PF00005">
    <property type="entry name" value="ABC_tran"/>
    <property type="match status" value="2"/>
</dbReference>
<dbReference type="InterPro" id="IPR027417">
    <property type="entry name" value="P-loop_NTPase"/>
</dbReference>
<proteinExistence type="predicted"/>
<feature type="domain" description="ABC transporter" evidence="4">
    <location>
        <begin position="14"/>
        <end position="246"/>
    </location>
</feature>
<comment type="caution">
    <text evidence="5">The sequence shown here is derived from an EMBL/GenBank/DDBJ whole genome shotgun (WGS) entry which is preliminary data.</text>
</comment>
<keyword evidence="2" id="KW-0547">Nucleotide-binding</keyword>
<accession>A0A7X9SVG1</accession>
<dbReference type="EMBL" id="JABAGA010000001">
    <property type="protein sequence ID" value="NMF08592.1"/>
    <property type="molecule type" value="Genomic_DNA"/>
</dbReference>
<dbReference type="GO" id="GO:0016887">
    <property type="term" value="F:ATP hydrolysis activity"/>
    <property type="evidence" value="ECO:0007669"/>
    <property type="project" value="InterPro"/>
</dbReference>
<dbReference type="InterPro" id="IPR003593">
    <property type="entry name" value="AAA+_ATPase"/>
</dbReference>
<feature type="domain" description="ABC transporter" evidence="4">
    <location>
        <begin position="337"/>
        <end position="543"/>
    </location>
</feature>
<dbReference type="FunFam" id="3.40.50.300:FF:001320">
    <property type="entry name" value="Heme ABC transporter ATP-binding protein"/>
    <property type="match status" value="1"/>
</dbReference>
<evidence type="ECO:0000256" key="1">
    <source>
        <dbReference type="ARBA" id="ARBA00022737"/>
    </source>
</evidence>
<dbReference type="SUPFAM" id="SSF52540">
    <property type="entry name" value="P-loop containing nucleoside triphosphate hydrolases"/>
    <property type="match status" value="2"/>
</dbReference>
<dbReference type="GO" id="GO:0005524">
    <property type="term" value="F:ATP binding"/>
    <property type="evidence" value="ECO:0007669"/>
    <property type="project" value="UniProtKB-KW"/>
</dbReference>
<dbReference type="InterPro" id="IPR003439">
    <property type="entry name" value="ABC_transporter-like_ATP-bd"/>
</dbReference>
<dbReference type="Proteomes" id="UP000589552">
    <property type="component" value="Unassembled WGS sequence"/>
</dbReference>
<name>A0A7X9SVG1_9CORY</name>
<dbReference type="InterPro" id="IPR050611">
    <property type="entry name" value="ABCF"/>
</dbReference>
<keyword evidence="3 5" id="KW-0067">ATP-binding</keyword>
<evidence type="ECO:0000259" key="4">
    <source>
        <dbReference type="PROSITE" id="PS50893"/>
    </source>
</evidence>
<gene>
    <name evidence="5" type="ORF">HF852_03055</name>
</gene>
<organism evidence="5 6">
    <name type="scientific">Corynebacterium xerosis</name>
    <dbReference type="NCBI Taxonomy" id="1725"/>
    <lineage>
        <taxon>Bacteria</taxon>
        <taxon>Bacillati</taxon>
        <taxon>Actinomycetota</taxon>
        <taxon>Actinomycetes</taxon>
        <taxon>Mycobacteriales</taxon>
        <taxon>Corynebacteriaceae</taxon>
        <taxon>Corynebacterium</taxon>
    </lineage>
</organism>
<protein>
    <submittedName>
        <fullName evidence="5">ABC-F family ATP-binding cassette domain-containing protein</fullName>
    </submittedName>
</protein>
<dbReference type="PANTHER" id="PTHR19211:SF6">
    <property type="entry name" value="BLL7188 PROTEIN"/>
    <property type="match status" value="1"/>
</dbReference>
<evidence type="ECO:0000313" key="5">
    <source>
        <dbReference type="EMBL" id="NMF08592.1"/>
    </source>
</evidence>
<reference evidence="5 6" key="1">
    <citation type="submission" date="2020-04" db="EMBL/GenBank/DDBJ databases">
        <authorList>
            <person name="Hitch T.C.A."/>
            <person name="Wylensek D."/>
            <person name="Clavel T."/>
        </authorList>
    </citation>
    <scope>NUCLEOTIDE SEQUENCE [LARGE SCALE GENOMIC DNA]</scope>
    <source>
        <strain evidence="5 6">BL-383-APC-2I</strain>
    </source>
</reference>
<dbReference type="SMART" id="SM00382">
    <property type="entry name" value="AAA"/>
    <property type="match status" value="2"/>
</dbReference>
<keyword evidence="1" id="KW-0677">Repeat</keyword>
<evidence type="ECO:0000256" key="3">
    <source>
        <dbReference type="ARBA" id="ARBA00022840"/>
    </source>
</evidence>
<dbReference type="AlphaFoldDB" id="A0A7X9SVG1"/>